<name>A0A1I1GZT5_9BACT</name>
<accession>A0A1I1GZT5</accession>
<dbReference type="STRING" id="662367.SAMN05216167_101589"/>
<gene>
    <name evidence="1" type="ORF">SAMN05216167_101589</name>
</gene>
<evidence type="ECO:0000313" key="1">
    <source>
        <dbReference type="EMBL" id="SFC17051.1"/>
    </source>
</evidence>
<protein>
    <recommendedName>
        <fullName evidence="3">Outer membrane protein transport protein (OMPP1/FadL/TodX)</fullName>
    </recommendedName>
</protein>
<sequence>MNKCIGITAGLLLTAAVSYGQDYSGDAFRYSEQPVTGTARFQGLGGNHAALGGDASNAWGNAAGLGFYNRSEISISPSLRMLNNSTNYLGQTTNTSKSFPFVGSATAVFAGMPNNTSSRGPRRTVWAISYSRQASLGNEFVAQGQNNRSSVVDSYIENANGTSGANLNSQYDSGANIAYPTTYSDGYTVGGLTAAAYQHYLINPYPQDTLSYFRYDDGVPVNQRASFSSSGAVSQWGVSIASNFKDKFYIGGTLALSHTKYNYTSVINEQYIGGRVFRGIQENNDYSVTGNGINLSVGAIYKIDKSIQLGVTIISPTWTTRSYQETTDQSLTIDPIAIPRLDNNGNPVNFIPDLKTIPVAPNDFNFSISTPLRLSGGVTYFLGKSGFLTATAEYVNYGGMRVNTNYYTAGGDNQAFKQDQTSYVKSIYQNTVNFRVGGEFRSGIFRARVGGAYLPSAYKSTFDLLARNGDRNTLMYSAGLGVRNDRFFADLAGVFYTTKTSYTPYYLNNSSDYASAALTNKYANFTLSVGAFF</sequence>
<proteinExistence type="predicted"/>
<dbReference type="OrthoDB" id="9765571at2"/>
<dbReference type="EMBL" id="FOLQ01000001">
    <property type="protein sequence ID" value="SFC17051.1"/>
    <property type="molecule type" value="Genomic_DNA"/>
</dbReference>
<reference evidence="1 2" key="1">
    <citation type="submission" date="2016-10" db="EMBL/GenBank/DDBJ databases">
        <authorList>
            <person name="de Groot N.N."/>
        </authorList>
    </citation>
    <scope>NUCLEOTIDE SEQUENCE [LARGE SCALE GENOMIC DNA]</scope>
    <source>
        <strain evidence="1 2">DSM 26130</strain>
    </source>
</reference>
<dbReference type="AlphaFoldDB" id="A0A1I1GZT5"/>
<keyword evidence="2" id="KW-1185">Reference proteome</keyword>
<organism evidence="1 2">
    <name type="scientific">Spirosoma endophyticum</name>
    <dbReference type="NCBI Taxonomy" id="662367"/>
    <lineage>
        <taxon>Bacteria</taxon>
        <taxon>Pseudomonadati</taxon>
        <taxon>Bacteroidota</taxon>
        <taxon>Cytophagia</taxon>
        <taxon>Cytophagales</taxon>
        <taxon>Cytophagaceae</taxon>
        <taxon>Spirosoma</taxon>
    </lineage>
</organism>
<evidence type="ECO:0000313" key="2">
    <source>
        <dbReference type="Proteomes" id="UP000198598"/>
    </source>
</evidence>
<dbReference type="Proteomes" id="UP000198598">
    <property type="component" value="Unassembled WGS sequence"/>
</dbReference>
<dbReference type="RefSeq" id="WP_093822934.1">
    <property type="nucleotide sequence ID" value="NZ_FOLQ01000001.1"/>
</dbReference>
<evidence type="ECO:0008006" key="3">
    <source>
        <dbReference type="Google" id="ProtNLM"/>
    </source>
</evidence>
<dbReference type="Gene3D" id="2.40.160.60">
    <property type="entry name" value="Outer membrane protein transport protein (OMPP1/FadL/TodX)"/>
    <property type="match status" value="1"/>
</dbReference>